<dbReference type="CDD" id="cd07500">
    <property type="entry name" value="HAD_PSP"/>
    <property type="match status" value="1"/>
</dbReference>
<keyword evidence="7" id="KW-0378">Hydrolase</keyword>
<dbReference type="AlphaFoldDB" id="A0A3N4LDC6"/>
<evidence type="ECO:0000256" key="4">
    <source>
        <dbReference type="ARBA" id="ARBA00012640"/>
    </source>
</evidence>
<dbReference type="SFLD" id="SFLDG01137">
    <property type="entry name" value="C1.6.1:_Phosphoserine_Phosphat"/>
    <property type="match status" value="1"/>
</dbReference>
<evidence type="ECO:0000256" key="5">
    <source>
        <dbReference type="ARBA" id="ARBA00022605"/>
    </source>
</evidence>
<dbReference type="Proteomes" id="UP000267821">
    <property type="component" value="Unassembled WGS sequence"/>
</dbReference>
<dbReference type="GO" id="GO:0000287">
    <property type="term" value="F:magnesium ion binding"/>
    <property type="evidence" value="ECO:0007669"/>
    <property type="project" value="TreeGrafter"/>
</dbReference>
<dbReference type="EMBL" id="ML121588">
    <property type="protein sequence ID" value="RPB19479.1"/>
    <property type="molecule type" value="Genomic_DNA"/>
</dbReference>
<evidence type="ECO:0000256" key="11">
    <source>
        <dbReference type="PIRSR" id="PIRSR604469-1"/>
    </source>
</evidence>
<comment type="cofactor">
    <cofactor evidence="1">
        <name>Mg(2+)</name>
        <dbReference type="ChEBI" id="CHEBI:18420"/>
    </cofactor>
</comment>
<dbReference type="SUPFAM" id="SSF56784">
    <property type="entry name" value="HAD-like"/>
    <property type="match status" value="1"/>
</dbReference>
<feature type="active site" description="Proton donor" evidence="11">
    <location>
        <position position="196"/>
    </location>
</feature>
<keyword evidence="6" id="KW-0479">Metal-binding</keyword>
<evidence type="ECO:0000256" key="7">
    <source>
        <dbReference type="ARBA" id="ARBA00022801"/>
    </source>
</evidence>
<reference evidence="12 13" key="1">
    <citation type="journal article" date="2018" name="Nat. Ecol. Evol.">
        <title>Pezizomycetes genomes reveal the molecular basis of ectomycorrhizal truffle lifestyle.</title>
        <authorList>
            <person name="Murat C."/>
            <person name="Payen T."/>
            <person name="Noel B."/>
            <person name="Kuo A."/>
            <person name="Morin E."/>
            <person name="Chen J."/>
            <person name="Kohler A."/>
            <person name="Krizsan K."/>
            <person name="Balestrini R."/>
            <person name="Da Silva C."/>
            <person name="Montanini B."/>
            <person name="Hainaut M."/>
            <person name="Levati E."/>
            <person name="Barry K.W."/>
            <person name="Belfiori B."/>
            <person name="Cichocki N."/>
            <person name="Clum A."/>
            <person name="Dockter R.B."/>
            <person name="Fauchery L."/>
            <person name="Guy J."/>
            <person name="Iotti M."/>
            <person name="Le Tacon F."/>
            <person name="Lindquist E.A."/>
            <person name="Lipzen A."/>
            <person name="Malagnac F."/>
            <person name="Mello A."/>
            <person name="Molinier V."/>
            <person name="Miyauchi S."/>
            <person name="Poulain J."/>
            <person name="Riccioni C."/>
            <person name="Rubini A."/>
            <person name="Sitrit Y."/>
            <person name="Splivallo R."/>
            <person name="Traeger S."/>
            <person name="Wang M."/>
            <person name="Zifcakova L."/>
            <person name="Wipf D."/>
            <person name="Zambonelli A."/>
            <person name="Paolocci F."/>
            <person name="Nowrousian M."/>
            <person name="Ottonello S."/>
            <person name="Baldrian P."/>
            <person name="Spatafora J.W."/>
            <person name="Henrissat B."/>
            <person name="Nagy L.G."/>
            <person name="Aury J.M."/>
            <person name="Wincker P."/>
            <person name="Grigoriev I.V."/>
            <person name="Bonfante P."/>
            <person name="Martin F.M."/>
        </authorList>
    </citation>
    <scope>NUCLEOTIDE SEQUENCE [LARGE SCALE GENOMIC DNA]</scope>
    <source>
        <strain evidence="12 13">ATCC MYA-4762</strain>
    </source>
</reference>
<dbReference type="NCBIfam" id="TIGR01488">
    <property type="entry name" value="HAD-SF-IB"/>
    <property type="match status" value="1"/>
</dbReference>
<dbReference type="InterPro" id="IPR050582">
    <property type="entry name" value="HAD-like_SerB"/>
</dbReference>
<proteinExistence type="inferred from homology"/>
<dbReference type="UniPathway" id="UPA00135">
    <property type="reaction ID" value="UER00198"/>
</dbReference>
<name>A0A3N4LDC6_9PEZI</name>
<evidence type="ECO:0000313" key="13">
    <source>
        <dbReference type="Proteomes" id="UP000267821"/>
    </source>
</evidence>
<dbReference type="OrthoDB" id="27226at2759"/>
<evidence type="ECO:0000256" key="1">
    <source>
        <dbReference type="ARBA" id="ARBA00001946"/>
    </source>
</evidence>
<feature type="active site" description="Nucleophile" evidence="11">
    <location>
        <position position="194"/>
    </location>
</feature>
<dbReference type="InterPro" id="IPR036412">
    <property type="entry name" value="HAD-like_sf"/>
</dbReference>
<dbReference type="STRING" id="1051890.A0A3N4LDC6"/>
<dbReference type="FunCoup" id="A0A3N4LDC6">
    <property type="interactions" value="550"/>
</dbReference>
<organism evidence="12 13">
    <name type="scientific">Terfezia boudieri ATCC MYA-4762</name>
    <dbReference type="NCBI Taxonomy" id="1051890"/>
    <lineage>
        <taxon>Eukaryota</taxon>
        <taxon>Fungi</taxon>
        <taxon>Dikarya</taxon>
        <taxon>Ascomycota</taxon>
        <taxon>Pezizomycotina</taxon>
        <taxon>Pezizomycetes</taxon>
        <taxon>Pezizales</taxon>
        <taxon>Pezizaceae</taxon>
        <taxon>Terfezia</taxon>
    </lineage>
</organism>
<evidence type="ECO:0000256" key="2">
    <source>
        <dbReference type="ARBA" id="ARBA00005135"/>
    </source>
</evidence>
<gene>
    <name evidence="12" type="ORF">L211DRAFT_627853</name>
</gene>
<dbReference type="SFLD" id="SFLDG01129">
    <property type="entry name" value="C1.5:_HAD__Beta-PGM__Phosphata"/>
    <property type="match status" value="1"/>
</dbReference>
<dbReference type="PANTHER" id="PTHR43344:SF2">
    <property type="entry name" value="PHOSPHOSERINE PHOSPHATASE"/>
    <property type="match status" value="1"/>
</dbReference>
<comment type="pathway">
    <text evidence="2">Amino-acid biosynthesis; L-serine biosynthesis; L-serine from 3-phospho-D-glycerate: step 3/3.</text>
</comment>
<dbReference type="Gene3D" id="3.40.50.1000">
    <property type="entry name" value="HAD superfamily/HAD-like"/>
    <property type="match status" value="1"/>
</dbReference>
<dbReference type="GO" id="GO:0005737">
    <property type="term" value="C:cytoplasm"/>
    <property type="evidence" value="ECO:0007669"/>
    <property type="project" value="TreeGrafter"/>
</dbReference>
<dbReference type="Pfam" id="PF12710">
    <property type="entry name" value="HAD"/>
    <property type="match status" value="1"/>
</dbReference>
<dbReference type="EC" id="3.1.3.3" evidence="4"/>
<keyword evidence="5" id="KW-0028">Amino-acid biosynthesis</keyword>
<accession>A0A3N4LDC6</accession>
<evidence type="ECO:0000256" key="9">
    <source>
        <dbReference type="ARBA" id="ARBA00023299"/>
    </source>
</evidence>
<evidence type="ECO:0000313" key="12">
    <source>
        <dbReference type="EMBL" id="RPB19479.1"/>
    </source>
</evidence>
<dbReference type="InParanoid" id="A0A3N4LDC6"/>
<dbReference type="PANTHER" id="PTHR43344">
    <property type="entry name" value="PHOSPHOSERINE PHOSPHATASE"/>
    <property type="match status" value="1"/>
</dbReference>
<dbReference type="SFLD" id="SFLDG01136">
    <property type="entry name" value="C1.6:_Phosphoserine_Phosphatas"/>
    <property type="match status" value="1"/>
</dbReference>
<dbReference type="FunFam" id="3.40.50.1000:FF:000143">
    <property type="entry name" value="Phosphoserine phosphatase serb"/>
    <property type="match status" value="1"/>
</dbReference>
<keyword evidence="13" id="KW-1185">Reference proteome</keyword>
<dbReference type="SFLD" id="SFLDF00029">
    <property type="entry name" value="phosphoserine_phosphatase"/>
    <property type="match status" value="1"/>
</dbReference>
<dbReference type="InterPro" id="IPR023214">
    <property type="entry name" value="HAD_sf"/>
</dbReference>
<protein>
    <recommendedName>
        <fullName evidence="4">phosphoserine phosphatase</fullName>
        <ecNumber evidence="4">3.1.3.3</ecNumber>
    </recommendedName>
    <alternativeName>
        <fullName evidence="10">O-phosphoserine phosphohydrolase</fullName>
    </alternativeName>
</protein>
<sequence length="410" mass="45518">MSTNPTRPKPQRNLSLKDSHAGCFRAPATHDAHVNRNGDTDKFQAKVGSTGDGQIVTVIDSGVVHSINHKNCQSSAEGYKQIVATLFYTTHTTNTTEEVAQYGRFISQAALFDFISRWDKLMVPWRRWDSSHKCLERSEEARVVQLVLLMPEMLSLEDLRRHEELAEYEAKWSIEIVLQPHNVFQRHKRLAVFDMDSTLIEQEVIDEIARFVGVEKEVSAITARAMNGELDFTQSLQARVALLKGVPSDVFEKLKPVITFTPGARELCKALKSLGFKLAVLSGGFIPLANHVMSELGLDYAYANQLVISEDGTELTGELTGPIVHAERKALLLEEIAQKESIHLKQTVAIGDGANDLIMMWKAGLGIAFNAKPKVQAEAPCRLNSPTLKDVLYILGFAKGEQDDLLALSP</sequence>
<evidence type="ECO:0000256" key="10">
    <source>
        <dbReference type="ARBA" id="ARBA00031693"/>
    </source>
</evidence>
<evidence type="ECO:0000256" key="8">
    <source>
        <dbReference type="ARBA" id="ARBA00022842"/>
    </source>
</evidence>
<dbReference type="InterPro" id="IPR004469">
    <property type="entry name" value="PSP"/>
</dbReference>
<dbReference type="NCBIfam" id="TIGR00338">
    <property type="entry name" value="serB"/>
    <property type="match status" value="1"/>
</dbReference>
<comment type="similarity">
    <text evidence="3">Belongs to the HAD-like hydrolase superfamily. SerB family.</text>
</comment>
<dbReference type="SFLD" id="SFLDS00003">
    <property type="entry name" value="Haloacid_Dehalogenase"/>
    <property type="match status" value="1"/>
</dbReference>
<evidence type="ECO:0000256" key="3">
    <source>
        <dbReference type="ARBA" id="ARBA00009184"/>
    </source>
</evidence>
<dbReference type="GO" id="GO:0036424">
    <property type="term" value="F:L-phosphoserine phosphatase activity"/>
    <property type="evidence" value="ECO:0007669"/>
    <property type="project" value="InterPro"/>
</dbReference>
<dbReference type="GO" id="GO:0006564">
    <property type="term" value="P:L-serine biosynthetic process"/>
    <property type="evidence" value="ECO:0007669"/>
    <property type="project" value="UniProtKB-KW"/>
</dbReference>
<evidence type="ECO:0000256" key="6">
    <source>
        <dbReference type="ARBA" id="ARBA00022723"/>
    </source>
</evidence>
<keyword evidence="8" id="KW-0460">Magnesium</keyword>
<keyword evidence="9" id="KW-0718">Serine biosynthesis</keyword>